<keyword evidence="4 7" id="KW-0521">NADP</keyword>
<feature type="active site" description="Proton acceptor" evidence="7">
    <location>
        <position position="241"/>
    </location>
</feature>
<feature type="binding site" evidence="7">
    <location>
        <begin position="86"/>
        <end position="87"/>
    </location>
    <ligand>
        <name>NADP(+)</name>
        <dbReference type="ChEBI" id="CHEBI:58349"/>
    </ligand>
</feature>
<sequence>MDEKKAVIILFGGSGDLAKRKLYPALFQLFNRGELQDHFAVIGTARRPWSDDYYQEIVTAAVTNLPQATPKKVAAFASHFYYQSHDVTDAEHYVTLKTLAQKLDDKYGVGGNRLYYMAMAPNFFGTIASHLKSEKLLTDDGFNRLVIEKPFGHDYESAKTLNDSISATFNEDQIYRIDHYLGKEMIQALLALRFGNQFFEPVWSNKYIDNIQVTLAEVVGVEERAGYYETAGALRDMVQNHIMQLLAYLTMKKPTAFTADAVHAAKDEVFNALHPYTVAEASANFIRAQYTEATIDGKTVPGYRQEDGVAPDSMTETFVAGKLQLDMPEWRGVPIYVRTGKRLTQKSTQVTITFKPTAPNIFAANGENKPNQLTIYVEPKEGYSLQINGKNMGQEFELENETLSFTHDDKSVNKAPEAYERLLLDALSGNQTNFTHWTELAQTWQFVDVIRKAWDQMPNMPTYAAGTMGPVAAAALLEADGHHWVFQPTKIELAD</sequence>
<dbReference type="Pfam" id="PF02781">
    <property type="entry name" value="G6PD_C"/>
    <property type="match status" value="1"/>
</dbReference>
<dbReference type="PROSITE" id="PS00069">
    <property type="entry name" value="G6P_DEHYDROGENASE"/>
    <property type="match status" value="1"/>
</dbReference>
<evidence type="ECO:0000256" key="4">
    <source>
        <dbReference type="ARBA" id="ARBA00022857"/>
    </source>
</evidence>
<feature type="binding site" evidence="7">
    <location>
        <begin position="12"/>
        <end position="19"/>
    </location>
    <ligand>
        <name>NADP(+)</name>
        <dbReference type="ChEBI" id="CHEBI:58349"/>
    </ligand>
</feature>
<dbReference type="GO" id="GO:0009051">
    <property type="term" value="P:pentose-phosphate shunt, oxidative branch"/>
    <property type="evidence" value="ECO:0007669"/>
    <property type="project" value="TreeGrafter"/>
</dbReference>
<comment type="catalytic activity">
    <reaction evidence="7">
        <text>D-glucose 6-phosphate + NADP(+) = 6-phospho-D-glucono-1,5-lactone + NADPH + H(+)</text>
        <dbReference type="Rhea" id="RHEA:15841"/>
        <dbReference type="ChEBI" id="CHEBI:15378"/>
        <dbReference type="ChEBI" id="CHEBI:57783"/>
        <dbReference type="ChEBI" id="CHEBI:57955"/>
        <dbReference type="ChEBI" id="CHEBI:58349"/>
        <dbReference type="ChEBI" id="CHEBI:61548"/>
        <dbReference type="EC" id="1.1.1.49"/>
    </reaction>
</comment>
<comment type="pathway">
    <text evidence="1 7">Carbohydrate degradation; pentose phosphate pathway; D-ribulose 5-phosphate from D-glucose 6-phosphate (oxidative stage): step 1/3.</text>
</comment>
<feature type="binding site" evidence="7">
    <location>
        <position position="217"/>
    </location>
    <ligand>
        <name>substrate</name>
    </ligand>
</feature>
<evidence type="ECO:0000313" key="10">
    <source>
        <dbReference type="EMBL" id="KRO17973.1"/>
    </source>
</evidence>
<keyword evidence="6 7" id="KW-0119">Carbohydrate metabolism</keyword>
<evidence type="ECO:0000256" key="7">
    <source>
        <dbReference type="HAMAP-Rule" id="MF_00966"/>
    </source>
</evidence>
<evidence type="ECO:0000313" key="11">
    <source>
        <dbReference type="Proteomes" id="UP000050969"/>
    </source>
</evidence>
<dbReference type="GO" id="GO:0006006">
    <property type="term" value="P:glucose metabolic process"/>
    <property type="evidence" value="ECO:0007669"/>
    <property type="project" value="UniProtKB-KW"/>
</dbReference>
<evidence type="ECO:0000256" key="6">
    <source>
        <dbReference type="ARBA" id="ARBA00023277"/>
    </source>
</evidence>
<keyword evidence="3 7" id="KW-0313">Glucose metabolism</keyword>
<dbReference type="InterPro" id="IPR019796">
    <property type="entry name" value="G6P_DH_AS"/>
</dbReference>
<dbReference type="Proteomes" id="UP000050969">
    <property type="component" value="Unassembled WGS sequence"/>
</dbReference>
<organism evidence="10 11">
    <name type="scientific">Lacticaseibacillus saniviri JCM 17471 = DSM 24301</name>
    <dbReference type="NCBI Taxonomy" id="1293598"/>
    <lineage>
        <taxon>Bacteria</taxon>
        <taxon>Bacillati</taxon>
        <taxon>Bacillota</taxon>
        <taxon>Bacilli</taxon>
        <taxon>Lactobacillales</taxon>
        <taxon>Lactobacillaceae</taxon>
        <taxon>Lacticaseibacillus</taxon>
    </lineage>
</organism>
<feature type="binding site" evidence="7">
    <location>
        <position position="179"/>
    </location>
    <ligand>
        <name>substrate</name>
    </ligand>
</feature>
<feature type="binding site" evidence="7">
    <location>
        <position position="236"/>
    </location>
    <ligand>
        <name>substrate</name>
    </ligand>
</feature>
<dbReference type="GO" id="GO:0050661">
    <property type="term" value="F:NADP binding"/>
    <property type="evidence" value="ECO:0007669"/>
    <property type="project" value="UniProtKB-UniRule"/>
</dbReference>
<dbReference type="PANTHER" id="PTHR23429:SF0">
    <property type="entry name" value="GLUCOSE-6-PHOSPHATE 1-DEHYDROGENASE"/>
    <property type="match status" value="1"/>
</dbReference>
<dbReference type="PRINTS" id="PR00079">
    <property type="entry name" value="G6PDHDRGNASE"/>
</dbReference>
<dbReference type="SUPFAM" id="SSF55347">
    <property type="entry name" value="Glyceraldehyde-3-phosphate dehydrogenase-like, C-terminal domain"/>
    <property type="match status" value="1"/>
</dbReference>
<dbReference type="RefSeq" id="WP_056992395.1">
    <property type="nucleotide sequence ID" value="NZ_JQCE01000006.1"/>
</dbReference>
<dbReference type="Gene3D" id="3.30.360.10">
    <property type="entry name" value="Dihydrodipicolinate Reductase, domain 2"/>
    <property type="match status" value="1"/>
</dbReference>
<comment type="similarity">
    <text evidence="2 7">Belongs to the glucose-6-phosphate dehydrogenase family.</text>
</comment>
<feature type="binding site" evidence="7">
    <location>
        <position position="46"/>
    </location>
    <ligand>
        <name>NADP(+)</name>
        <dbReference type="ChEBI" id="CHEBI:58349"/>
    </ligand>
</feature>
<dbReference type="EMBL" id="JQCE01000006">
    <property type="protein sequence ID" value="KRO17973.1"/>
    <property type="molecule type" value="Genomic_DNA"/>
</dbReference>
<feature type="binding site" evidence="7">
    <location>
        <position position="346"/>
    </location>
    <ligand>
        <name>substrate</name>
    </ligand>
</feature>
<evidence type="ECO:0000256" key="1">
    <source>
        <dbReference type="ARBA" id="ARBA00004937"/>
    </source>
</evidence>
<dbReference type="AlphaFoldDB" id="A0A0R2MWR9"/>
<comment type="caution">
    <text evidence="10">The sequence shown here is derived from an EMBL/GenBank/DDBJ whole genome shotgun (WGS) entry which is preliminary data.</text>
</comment>
<dbReference type="Pfam" id="PF00479">
    <property type="entry name" value="G6PD_N"/>
    <property type="match status" value="1"/>
</dbReference>
<evidence type="ECO:0000256" key="2">
    <source>
        <dbReference type="ARBA" id="ARBA00009975"/>
    </source>
</evidence>
<feature type="binding site" evidence="7">
    <location>
        <position position="341"/>
    </location>
    <ligand>
        <name>substrate</name>
    </ligand>
</feature>
<feature type="binding site" evidence="7">
    <location>
        <position position="149"/>
    </location>
    <ligand>
        <name>NADP(+)</name>
        <dbReference type="ChEBI" id="CHEBI:58349"/>
    </ligand>
</feature>
<name>A0A0R2MWR9_9LACO</name>
<comment type="function">
    <text evidence="7">Catalyzes the oxidation of glucose 6-phosphate to 6-phosphogluconolactone.</text>
</comment>
<dbReference type="PATRIC" id="fig|1293598.4.peg.1842"/>
<evidence type="ECO:0000256" key="3">
    <source>
        <dbReference type="ARBA" id="ARBA00022526"/>
    </source>
</evidence>
<proteinExistence type="inferred from homology"/>
<keyword evidence="11" id="KW-1185">Reference proteome</keyword>
<feature type="domain" description="Glucose-6-phosphate dehydrogenase NAD-binding" evidence="8">
    <location>
        <begin position="9"/>
        <end position="187"/>
    </location>
</feature>
<evidence type="ECO:0000256" key="5">
    <source>
        <dbReference type="ARBA" id="ARBA00023002"/>
    </source>
</evidence>
<dbReference type="GO" id="GO:0004345">
    <property type="term" value="F:glucose-6-phosphate dehydrogenase activity"/>
    <property type="evidence" value="ECO:0007669"/>
    <property type="project" value="UniProtKB-UniRule"/>
</dbReference>
<dbReference type="STRING" id="1293598.IV56_GL001768"/>
<dbReference type="InterPro" id="IPR022674">
    <property type="entry name" value="G6P_DH_NAD-bd"/>
</dbReference>
<evidence type="ECO:0000259" key="8">
    <source>
        <dbReference type="Pfam" id="PF00479"/>
    </source>
</evidence>
<dbReference type="InterPro" id="IPR001282">
    <property type="entry name" value="G6P_DH"/>
</dbReference>
<dbReference type="Gene3D" id="3.40.50.720">
    <property type="entry name" value="NAD(P)-binding Rossmann-like Domain"/>
    <property type="match status" value="1"/>
</dbReference>
<dbReference type="NCBIfam" id="TIGR00871">
    <property type="entry name" value="zwf"/>
    <property type="match status" value="1"/>
</dbReference>
<dbReference type="SUPFAM" id="SSF51735">
    <property type="entry name" value="NAD(P)-binding Rossmann-fold domains"/>
    <property type="match status" value="1"/>
</dbReference>
<dbReference type="UniPathway" id="UPA00115">
    <property type="reaction ID" value="UER00408"/>
</dbReference>
<dbReference type="InterPro" id="IPR022675">
    <property type="entry name" value="G6P_DH_C"/>
</dbReference>
<accession>A0A0R2MWR9</accession>
<dbReference type="PIRSF" id="PIRSF000110">
    <property type="entry name" value="G6PD"/>
    <property type="match status" value="1"/>
</dbReference>
<dbReference type="HAMAP" id="MF_00966">
    <property type="entry name" value="G6PD"/>
    <property type="match status" value="1"/>
</dbReference>
<evidence type="ECO:0000259" key="9">
    <source>
        <dbReference type="Pfam" id="PF02781"/>
    </source>
</evidence>
<dbReference type="EC" id="1.1.1.49" evidence="7"/>
<reference evidence="10 11" key="1">
    <citation type="journal article" date="2015" name="Genome Announc.">
        <title>Expanding the biotechnology potential of lactobacilli through comparative genomics of 213 strains and associated genera.</title>
        <authorList>
            <person name="Sun Z."/>
            <person name="Harris H.M."/>
            <person name="McCann A."/>
            <person name="Guo C."/>
            <person name="Argimon S."/>
            <person name="Zhang W."/>
            <person name="Yang X."/>
            <person name="Jeffery I.B."/>
            <person name="Cooney J.C."/>
            <person name="Kagawa T.F."/>
            <person name="Liu W."/>
            <person name="Song Y."/>
            <person name="Salvetti E."/>
            <person name="Wrobel A."/>
            <person name="Rasinkangas P."/>
            <person name="Parkhill J."/>
            <person name="Rea M.C."/>
            <person name="O'Sullivan O."/>
            <person name="Ritari J."/>
            <person name="Douillard F.P."/>
            <person name="Paul Ross R."/>
            <person name="Yang R."/>
            <person name="Briner A.E."/>
            <person name="Felis G.E."/>
            <person name="de Vos W.M."/>
            <person name="Barrangou R."/>
            <person name="Klaenhammer T.R."/>
            <person name="Caufield P.W."/>
            <person name="Cui Y."/>
            <person name="Zhang H."/>
            <person name="O'Toole P.W."/>
        </authorList>
    </citation>
    <scope>NUCLEOTIDE SEQUENCE [LARGE SCALE GENOMIC DNA]</scope>
    <source>
        <strain evidence="10 11">DSM 24301</strain>
    </source>
</reference>
<dbReference type="GO" id="GO:0005829">
    <property type="term" value="C:cytosol"/>
    <property type="evidence" value="ECO:0007669"/>
    <property type="project" value="TreeGrafter"/>
</dbReference>
<dbReference type="InterPro" id="IPR036291">
    <property type="entry name" value="NAD(P)-bd_dom_sf"/>
</dbReference>
<protein>
    <recommendedName>
        <fullName evidence="7">Glucose-6-phosphate 1-dehydrogenase</fullName>
        <shortName evidence="7">G6PD</shortName>
        <ecNumber evidence="7">1.1.1.49</ecNumber>
    </recommendedName>
</protein>
<keyword evidence="5 7" id="KW-0560">Oxidoreductase</keyword>
<gene>
    <name evidence="7" type="primary">zwf</name>
    <name evidence="10" type="ORF">IV56_GL001768</name>
</gene>
<dbReference type="PANTHER" id="PTHR23429">
    <property type="entry name" value="GLUCOSE-6-PHOSPHATE 1-DEHYDROGENASE G6PD"/>
    <property type="match status" value="1"/>
</dbReference>
<feature type="binding site" evidence="7">
    <location>
        <position position="183"/>
    </location>
    <ligand>
        <name>substrate</name>
    </ligand>
</feature>
<feature type="domain" description="Glucose-6-phosphate dehydrogenase C-terminal" evidence="9">
    <location>
        <begin position="190"/>
        <end position="484"/>
    </location>
</feature>